<dbReference type="AlphaFoldDB" id="D9WVX7"/>
<organism evidence="2 3">
    <name type="scientific">Streptomyces himastatinicus ATCC 53653</name>
    <dbReference type="NCBI Taxonomy" id="457427"/>
    <lineage>
        <taxon>Bacteria</taxon>
        <taxon>Bacillati</taxon>
        <taxon>Actinomycetota</taxon>
        <taxon>Actinomycetes</taxon>
        <taxon>Kitasatosporales</taxon>
        <taxon>Streptomycetaceae</taxon>
        <taxon>Streptomyces</taxon>
        <taxon>Streptomyces violaceusniger group</taxon>
    </lineage>
</organism>
<evidence type="ECO:0000313" key="3">
    <source>
        <dbReference type="Proteomes" id="UP000003963"/>
    </source>
</evidence>
<evidence type="ECO:0000313" key="2">
    <source>
        <dbReference type="EMBL" id="EFL24486.1"/>
    </source>
</evidence>
<evidence type="ECO:0000256" key="1">
    <source>
        <dbReference type="SAM" id="MobiDB-lite"/>
    </source>
</evidence>
<keyword evidence="3" id="KW-1185">Reference proteome</keyword>
<dbReference type="OrthoDB" id="3785441at2"/>
<gene>
    <name evidence="2" type="ORF">SSOG_04200</name>
</gene>
<dbReference type="HOGENOM" id="CLU_100184_2_0_11"/>
<dbReference type="RefSeq" id="WP_009716292.1">
    <property type="nucleotide sequence ID" value="NZ_GG657754.1"/>
</dbReference>
<sequence>MSDADTPREANLLPDAIHHAVKPGTALLRLATTHTREGILDGAWWPRSRDIGAELPALVSALTEHLGPVTRVGLDSDAWEGLPTRMIIDDRIVHIDSFPVGDDTILITRSDQDLFSLLVIPPHATPDAARTAMARSIRVDNIAQAKQILIDTGTGTGGRARPIAEEGPQTGPERRGTS</sequence>
<accession>D9WVX7</accession>
<dbReference type="STRING" id="457427.SSOG_04200"/>
<reference evidence="2 3" key="1">
    <citation type="submission" date="2009-02" db="EMBL/GenBank/DDBJ databases">
        <title>Annotation of Streptomyces hygroscopicus strain ATCC 53653.</title>
        <authorList>
            <consortium name="The Broad Institute Genome Sequencing Platform"/>
            <consortium name="Broad Institute Microbial Sequencing Center"/>
            <person name="Fischbach M."/>
            <person name="Godfrey P."/>
            <person name="Ward D."/>
            <person name="Young S."/>
            <person name="Zeng Q."/>
            <person name="Koehrsen M."/>
            <person name="Alvarado L."/>
            <person name="Berlin A.M."/>
            <person name="Bochicchio J."/>
            <person name="Borenstein D."/>
            <person name="Chapman S.B."/>
            <person name="Chen Z."/>
            <person name="Engels R."/>
            <person name="Freedman E."/>
            <person name="Gellesch M."/>
            <person name="Goldberg J."/>
            <person name="Griggs A."/>
            <person name="Gujja S."/>
            <person name="Heilman E.R."/>
            <person name="Heiman D.I."/>
            <person name="Hepburn T.A."/>
            <person name="Howarth C."/>
            <person name="Jen D."/>
            <person name="Larson L."/>
            <person name="Lewis B."/>
            <person name="Mehta T."/>
            <person name="Park D."/>
            <person name="Pearson M."/>
            <person name="Richards J."/>
            <person name="Roberts A."/>
            <person name="Saif S."/>
            <person name="Shea T.D."/>
            <person name="Shenoy N."/>
            <person name="Sisk P."/>
            <person name="Stolte C."/>
            <person name="Sykes S.N."/>
            <person name="Thomson T."/>
            <person name="Walk T."/>
            <person name="White J."/>
            <person name="Yandava C."/>
            <person name="Straight P."/>
            <person name="Clardy J."/>
            <person name="Hung D."/>
            <person name="Kolter R."/>
            <person name="Mekalanos J."/>
            <person name="Walker S."/>
            <person name="Walsh C.T."/>
            <person name="Wieland-Brown L.C."/>
            <person name="Haas B."/>
            <person name="Nusbaum C."/>
            <person name="Birren B."/>
        </authorList>
    </citation>
    <scope>NUCLEOTIDE SEQUENCE [LARGE SCALE GENOMIC DNA]</scope>
    <source>
        <strain evidence="2 3">ATCC 53653</strain>
    </source>
</reference>
<dbReference type="Pfam" id="PF19457">
    <property type="entry name" value="DUF5994"/>
    <property type="match status" value="1"/>
</dbReference>
<name>D9WVX7_9ACTN</name>
<dbReference type="EMBL" id="GG657754">
    <property type="protein sequence ID" value="EFL24486.1"/>
    <property type="molecule type" value="Genomic_DNA"/>
</dbReference>
<feature type="region of interest" description="Disordered" evidence="1">
    <location>
        <begin position="151"/>
        <end position="178"/>
    </location>
</feature>
<protein>
    <submittedName>
        <fullName evidence="2">Uncharacterized protein</fullName>
    </submittedName>
</protein>
<dbReference type="Proteomes" id="UP000003963">
    <property type="component" value="Unassembled WGS sequence"/>
</dbReference>
<proteinExistence type="predicted"/>
<dbReference type="InterPro" id="IPR046036">
    <property type="entry name" value="DUF5994"/>
</dbReference>